<dbReference type="EMBL" id="JABMCE010000061">
    <property type="protein sequence ID" value="NUU13205.1"/>
    <property type="molecule type" value="Genomic_DNA"/>
</dbReference>
<evidence type="ECO:0000313" key="5">
    <source>
        <dbReference type="Proteomes" id="UP000573001"/>
    </source>
</evidence>
<gene>
    <name evidence="4" type="ORF">HP507_05060</name>
</gene>
<name>A0ABX2M8H4_9MICO</name>
<accession>A0ABX2M8H4</accession>
<dbReference type="PANTHER" id="PTHR10584:SF166">
    <property type="entry name" value="RIBOKINASE"/>
    <property type="match status" value="1"/>
</dbReference>
<evidence type="ECO:0000313" key="4">
    <source>
        <dbReference type="EMBL" id="NUU13205.1"/>
    </source>
</evidence>
<dbReference type="RefSeq" id="WP_175350759.1">
    <property type="nucleotide sequence ID" value="NZ_BAAAWQ010000001.1"/>
</dbReference>
<comment type="caution">
    <text evidence="4">The sequence shown here is derived from an EMBL/GenBank/DDBJ whole genome shotgun (WGS) entry which is preliminary data.</text>
</comment>
<dbReference type="GO" id="GO:0016301">
    <property type="term" value="F:kinase activity"/>
    <property type="evidence" value="ECO:0007669"/>
    <property type="project" value="UniProtKB-KW"/>
</dbReference>
<dbReference type="Gene3D" id="3.40.1190.20">
    <property type="match status" value="1"/>
</dbReference>
<dbReference type="Proteomes" id="UP000573001">
    <property type="component" value="Unassembled WGS sequence"/>
</dbReference>
<evidence type="ECO:0000256" key="2">
    <source>
        <dbReference type="ARBA" id="ARBA00022777"/>
    </source>
</evidence>
<protein>
    <submittedName>
        <fullName evidence="4">Sugar kinase</fullName>
    </submittedName>
</protein>
<dbReference type="InterPro" id="IPR011611">
    <property type="entry name" value="PfkB_dom"/>
</dbReference>
<keyword evidence="2 4" id="KW-0418">Kinase</keyword>
<evidence type="ECO:0000256" key="1">
    <source>
        <dbReference type="ARBA" id="ARBA00022679"/>
    </source>
</evidence>
<keyword evidence="5" id="KW-1185">Reference proteome</keyword>
<reference evidence="4 5" key="1">
    <citation type="submission" date="2020-05" db="EMBL/GenBank/DDBJ databases">
        <title>Genome Sequencing of Type Strains.</title>
        <authorList>
            <person name="Lemaire J.F."/>
            <person name="Inderbitzin P."/>
            <person name="Gregorio O.A."/>
            <person name="Collins S.B."/>
            <person name="Wespe N."/>
            <person name="Knight-Connoni V."/>
        </authorList>
    </citation>
    <scope>NUCLEOTIDE SEQUENCE [LARGE SCALE GENOMIC DNA]</scope>
    <source>
        <strain evidence="4 5">ATCC 19096</strain>
    </source>
</reference>
<proteinExistence type="predicted"/>
<sequence>MPRLVSVGNVVVDIVMRVDAIPEPGGDVIASASEITAGGGLNTMVAAARDGLDVAFAGQYGTGPFGDVVRAALTSSGVEVVQPGLDDVDSGYCVALVDATTERTFVTSVGAEGRLGRADLDRIDLRPDDTVFVSGYGLAHPVNGAAIAAWLPAIPSSVRVVFDPSPLIATLDSRVLAAVMARTDVVSANGREARLMAPGAAGLSDAVTVIAASARGTALARDGAAGCWVVEPGATATLVPGFTVDAVDSNGAGDAHDGVLVAALSRGESLLDAVRRANAAAALAVTRRGPATAPSAGETDAFLIEHGYSGSEAATRR</sequence>
<evidence type="ECO:0000259" key="3">
    <source>
        <dbReference type="Pfam" id="PF00294"/>
    </source>
</evidence>
<organism evidence="4 5">
    <name type="scientific">Curtobacterium pusillum</name>
    <dbReference type="NCBI Taxonomy" id="69373"/>
    <lineage>
        <taxon>Bacteria</taxon>
        <taxon>Bacillati</taxon>
        <taxon>Actinomycetota</taxon>
        <taxon>Actinomycetes</taxon>
        <taxon>Micrococcales</taxon>
        <taxon>Microbacteriaceae</taxon>
        <taxon>Curtobacterium</taxon>
    </lineage>
</organism>
<dbReference type="InterPro" id="IPR029056">
    <property type="entry name" value="Ribokinase-like"/>
</dbReference>
<keyword evidence="1" id="KW-0808">Transferase</keyword>
<dbReference type="SUPFAM" id="SSF53613">
    <property type="entry name" value="Ribokinase-like"/>
    <property type="match status" value="1"/>
</dbReference>
<dbReference type="Pfam" id="PF00294">
    <property type="entry name" value="PfkB"/>
    <property type="match status" value="1"/>
</dbReference>
<feature type="domain" description="Carbohydrate kinase PfkB" evidence="3">
    <location>
        <begin position="1"/>
        <end position="292"/>
    </location>
</feature>
<dbReference type="PANTHER" id="PTHR10584">
    <property type="entry name" value="SUGAR KINASE"/>
    <property type="match status" value="1"/>
</dbReference>